<dbReference type="AlphaFoldDB" id="A0A7Y9I3Z4"/>
<comment type="similarity">
    <text evidence="1">Belongs to the enoyl-CoA hydratase/isomerase family.</text>
</comment>
<keyword evidence="3" id="KW-1185">Reference proteome</keyword>
<dbReference type="RefSeq" id="WP_179748717.1">
    <property type="nucleotide sequence ID" value="NZ_JACCBU010000001.1"/>
</dbReference>
<evidence type="ECO:0000313" key="2">
    <source>
        <dbReference type="EMBL" id="NYE69747.1"/>
    </source>
</evidence>
<dbReference type="GO" id="GO:0008300">
    <property type="term" value="P:isoprenoid catabolic process"/>
    <property type="evidence" value="ECO:0007669"/>
    <property type="project" value="TreeGrafter"/>
</dbReference>
<dbReference type="Pfam" id="PF00378">
    <property type="entry name" value="ECH_1"/>
    <property type="match status" value="1"/>
</dbReference>
<dbReference type="InterPro" id="IPR051683">
    <property type="entry name" value="Enoyl-CoA_Hydratase/Isomerase"/>
</dbReference>
<reference evidence="2 3" key="1">
    <citation type="submission" date="2020-07" db="EMBL/GenBank/DDBJ databases">
        <title>Sequencing the genomes of 1000 actinobacteria strains.</title>
        <authorList>
            <person name="Klenk H.-P."/>
        </authorList>
    </citation>
    <scope>NUCLEOTIDE SEQUENCE [LARGE SCALE GENOMIC DNA]</scope>
    <source>
        <strain evidence="2 3">DSM 22083</strain>
    </source>
</reference>
<dbReference type="Proteomes" id="UP000569914">
    <property type="component" value="Unassembled WGS sequence"/>
</dbReference>
<dbReference type="PANTHER" id="PTHR42964">
    <property type="entry name" value="ENOYL-COA HYDRATASE"/>
    <property type="match status" value="1"/>
</dbReference>
<dbReference type="NCBIfam" id="NF004796">
    <property type="entry name" value="PRK06144.1"/>
    <property type="match status" value="1"/>
</dbReference>
<protein>
    <submittedName>
        <fullName evidence="2">Enoyl-CoA hydratase/carnithine racemase</fullName>
    </submittedName>
</protein>
<accession>A0A7Y9I3Z4</accession>
<dbReference type="SUPFAM" id="SSF52096">
    <property type="entry name" value="ClpP/crotonase"/>
    <property type="match status" value="1"/>
</dbReference>
<name>A0A7Y9I3Z4_9ACTN</name>
<dbReference type="InterPro" id="IPR029045">
    <property type="entry name" value="ClpP/crotonase-like_dom_sf"/>
</dbReference>
<dbReference type="Gene3D" id="1.10.12.10">
    <property type="entry name" value="Lyase 2-enoyl-coa Hydratase, Chain A, domain 2"/>
    <property type="match status" value="1"/>
</dbReference>
<dbReference type="GO" id="GO:0003824">
    <property type="term" value="F:catalytic activity"/>
    <property type="evidence" value="ECO:0007669"/>
    <property type="project" value="UniProtKB-ARBA"/>
</dbReference>
<comment type="caution">
    <text evidence="2">The sequence shown here is derived from an EMBL/GenBank/DDBJ whole genome shotgun (WGS) entry which is preliminary data.</text>
</comment>
<dbReference type="InterPro" id="IPR014748">
    <property type="entry name" value="Enoyl-CoA_hydra_C"/>
</dbReference>
<sequence length="261" mass="27222">MKGRVWLERSGPVGTIRLSHPGRRNALTLAMYDELAACCAEVAGSAELRVVIIRGVDGAFAAGTDIGEFTGFTGADDGVGYERRTGDVLRRLAAIDVPVIAAVDGPAVGGGLAIAASADLIIASDRSRFGVPIARTLGNCVPAAVLARLRERLGAGPALALLITADLITADRAHQLGLVHQVLPAADFDAGIDRLAERVAASAPLSLAAIKTLDRRLAAAASANPMPVDDEDLIRACYGSRDFAEGVRAFLDHRTPVWEGR</sequence>
<dbReference type="Gene3D" id="3.90.226.10">
    <property type="entry name" value="2-enoyl-CoA Hydratase, Chain A, domain 1"/>
    <property type="match status" value="1"/>
</dbReference>
<dbReference type="CDD" id="cd06558">
    <property type="entry name" value="crotonase-like"/>
    <property type="match status" value="1"/>
</dbReference>
<gene>
    <name evidence="2" type="ORF">BKA15_001076</name>
</gene>
<dbReference type="InterPro" id="IPR001753">
    <property type="entry name" value="Enoyl-CoA_hydra/iso"/>
</dbReference>
<dbReference type="EMBL" id="JACCBU010000001">
    <property type="protein sequence ID" value="NYE69747.1"/>
    <property type="molecule type" value="Genomic_DNA"/>
</dbReference>
<evidence type="ECO:0000256" key="1">
    <source>
        <dbReference type="ARBA" id="ARBA00005254"/>
    </source>
</evidence>
<proteinExistence type="inferred from homology"/>
<dbReference type="PANTHER" id="PTHR42964:SF1">
    <property type="entry name" value="POLYKETIDE BIOSYNTHESIS ENOYL-COA HYDRATASE PKSH-RELATED"/>
    <property type="match status" value="1"/>
</dbReference>
<evidence type="ECO:0000313" key="3">
    <source>
        <dbReference type="Proteomes" id="UP000569914"/>
    </source>
</evidence>
<organism evidence="2 3">
    <name type="scientific">Microlunatus parietis</name>
    <dbReference type="NCBI Taxonomy" id="682979"/>
    <lineage>
        <taxon>Bacteria</taxon>
        <taxon>Bacillati</taxon>
        <taxon>Actinomycetota</taxon>
        <taxon>Actinomycetes</taxon>
        <taxon>Propionibacteriales</taxon>
        <taxon>Propionibacteriaceae</taxon>
        <taxon>Microlunatus</taxon>
    </lineage>
</organism>